<proteinExistence type="predicted"/>
<gene>
    <name evidence="2" type="ORF">GSOID_T00007130001</name>
</gene>
<accession>E4XWV4</accession>
<dbReference type="InParanoid" id="E4XWV4"/>
<feature type="compositionally biased region" description="Polar residues" evidence="1">
    <location>
        <begin position="45"/>
        <end position="54"/>
    </location>
</feature>
<sequence length="150" mass="16512">MLCFNQKFCFPCCQETEELGREKPTIERIDSAVITISPKKKGQENDSNSESDSGLGSVQDSNDSGSSSTDSGKEEITAKSARTKPKRSESLLSRFSIIFSNPASDKLSDMLVEDLKKTNRSNGIALERLFDDKGVKIPAIPENEKSEETE</sequence>
<evidence type="ECO:0000313" key="3">
    <source>
        <dbReference type="Proteomes" id="UP000001307"/>
    </source>
</evidence>
<reference evidence="2 3" key="1">
    <citation type="journal article" date="2010" name="Science">
        <title>Plasticity of animal genome architecture unmasked by rapid evolution of a pelagic tunicate.</title>
        <authorList>
            <person name="Denoeud F."/>
            <person name="Henriet S."/>
            <person name="Mungpakdee S."/>
            <person name="Aury J.M."/>
            <person name="Da Silva C."/>
            <person name="Brinkmann H."/>
            <person name="Mikhaleva J."/>
            <person name="Olsen L.C."/>
            <person name="Jubin C."/>
            <person name="Canestro C."/>
            <person name="Bouquet J.M."/>
            <person name="Danks G."/>
            <person name="Poulain J."/>
            <person name="Campsteijn C."/>
            <person name="Adamski M."/>
            <person name="Cross I."/>
            <person name="Yadetie F."/>
            <person name="Muffato M."/>
            <person name="Louis A."/>
            <person name="Butcher S."/>
            <person name="Tsagkogeorga G."/>
            <person name="Konrad A."/>
            <person name="Singh S."/>
            <person name="Jensen M.F."/>
            <person name="Cong E.H."/>
            <person name="Eikeseth-Otteraa H."/>
            <person name="Noel B."/>
            <person name="Anthouard V."/>
            <person name="Porcel B.M."/>
            <person name="Kachouri-Lafond R."/>
            <person name="Nishino A."/>
            <person name="Ugolini M."/>
            <person name="Chourrout P."/>
            <person name="Nishida H."/>
            <person name="Aasland R."/>
            <person name="Huzurbazar S."/>
            <person name="Westhof E."/>
            <person name="Delsuc F."/>
            <person name="Lehrach H."/>
            <person name="Reinhardt R."/>
            <person name="Weissenbach J."/>
            <person name="Roy S.W."/>
            <person name="Artiguenave F."/>
            <person name="Postlethwait J.H."/>
            <person name="Manak J.R."/>
            <person name="Thompson E.M."/>
            <person name="Jaillon O."/>
            <person name="Du Pasquier L."/>
            <person name="Boudinot P."/>
            <person name="Liberles D.A."/>
            <person name="Volff J.N."/>
            <person name="Philippe H."/>
            <person name="Lenhard B."/>
            <person name="Roest Crollius H."/>
            <person name="Wincker P."/>
            <person name="Chourrout D."/>
        </authorList>
    </citation>
    <scope>NUCLEOTIDE SEQUENCE [LARGE SCALE GENOMIC DNA]</scope>
</reference>
<dbReference type="AlphaFoldDB" id="E4XWV4"/>
<keyword evidence="3" id="KW-1185">Reference proteome</keyword>
<name>E4XWV4_OIKDI</name>
<evidence type="ECO:0000313" key="2">
    <source>
        <dbReference type="EMBL" id="CBY14148.1"/>
    </source>
</evidence>
<feature type="compositionally biased region" description="Low complexity" evidence="1">
    <location>
        <begin position="56"/>
        <end position="70"/>
    </location>
</feature>
<protein>
    <submittedName>
        <fullName evidence="2">Uncharacterized protein</fullName>
    </submittedName>
</protein>
<evidence type="ECO:0000256" key="1">
    <source>
        <dbReference type="SAM" id="MobiDB-lite"/>
    </source>
</evidence>
<organism evidence="2 3">
    <name type="scientific">Oikopleura dioica</name>
    <name type="common">Tunicate</name>
    <dbReference type="NCBI Taxonomy" id="34765"/>
    <lineage>
        <taxon>Eukaryota</taxon>
        <taxon>Metazoa</taxon>
        <taxon>Chordata</taxon>
        <taxon>Tunicata</taxon>
        <taxon>Appendicularia</taxon>
        <taxon>Copelata</taxon>
        <taxon>Oikopleuridae</taxon>
        <taxon>Oikopleura</taxon>
    </lineage>
</organism>
<dbReference type="Proteomes" id="UP000001307">
    <property type="component" value="Unassembled WGS sequence"/>
</dbReference>
<dbReference type="EMBL" id="FN653258">
    <property type="protein sequence ID" value="CBY14148.1"/>
    <property type="molecule type" value="Genomic_DNA"/>
</dbReference>
<feature type="region of interest" description="Disordered" evidence="1">
    <location>
        <begin position="30"/>
        <end position="89"/>
    </location>
</feature>